<evidence type="ECO:0000256" key="1">
    <source>
        <dbReference type="ARBA" id="ARBA00022729"/>
    </source>
</evidence>
<dbReference type="PANTHER" id="PTHR14949">
    <property type="entry name" value="EGF-LIKE-DOMAIN, MULTIPLE 7, 8"/>
    <property type="match status" value="1"/>
</dbReference>
<dbReference type="InterPro" id="IPR050969">
    <property type="entry name" value="Dev_Signal_Modulators"/>
</dbReference>
<dbReference type="EMBL" id="KK463688">
    <property type="protein sequence ID" value="KFQ80605.1"/>
    <property type="molecule type" value="Genomic_DNA"/>
</dbReference>
<dbReference type="GO" id="GO:0009986">
    <property type="term" value="C:cell surface"/>
    <property type="evidence" value="ECO:0007669"/>
    <property type="project" value="TreeGrafter"/>
</dbReference>
<evidence type="ECO:0000313" key="5">
    <source>
        <dbReference type="Proteomes" id="UP000053638"/>
    </source>
</evidence>
<gene>
    <name evidence="4" type="ORF">N335_05742</name>
</gene>
<dbReference type="GO" id="GO:0005576">
    <property type="term" value="C:extracellular region"/>
    <property type="evidence" value="ECO:0007669"/>
    <property type="project" value="TreeGrafter"/>
</dbReference>
<dbReference type="PANTHER" id="PTHR14949:SF52">
    <property type="entry name" value="VON WILLEBRAND FACTOR D AND EGF DOMAIN-CONTAINING PROTEIN"/>
    <property type="match status" value="1"/>
</dbReference>
<protein>
    <submittedName>
        <fullName evidence="4">von Willebrand factor D and EGF domain-containing protein</fullName>
    </submittedName>
</protein>
<accession>A0A091TT70</accession>
<feature type="non-terminal residue" evidence="4">
    <location>
        <position position="391"/>
    </location>
</feature>
<dbReference type="GO" id="GO:0005102">
    <property type="term" value="F:signaling receptor binding"/>
    <property type="evidence" value="ECO:0007669"/>
    <property type="project" value="TreeGrafter"/>
</dbReference>
<dbReference type="Pfam" id="PF25776">
    <property type="entry name" value="Ig_VWDE"/>
    <property type="match status" value="1"/>
</dbReference>
<evidence type="ECO:0000256" key="2">
    <source>
        <dbReference type="ARBA" id="ARBA00023157"/>
    </source>
</evidence>
<reference evidence="4 5" key="1">
    <citation type="submission" date="2014-04" db="EMBL/GenBank/DDBJ databases">
        <title>Genome evolution of avian class.</title>
        <authorList>
            <person name="Zhang G."/>
            <person name="Li C."/>
        </authorList>
    </citation>
    <scope>NUCLEOTIDE SEQUENCE [LARGE SCALE GENOMIC DNA]</scope>
    <source>
        <strain evidence="4">BGI_N335</strain>
    </source>
</reference>
<name>A0A091TT70_PHALP</name>
<dbReference type="PROSITE" id="PS51233">
    <property type="entry name" value="VWFD"/>
    <property type="match status" value="1"/>
</dbReference>
<dbReference type="PhylomeDB" id="A0A091TT70"/>
<keyword evidence="2" id="KW-1015">Disulfide bond</keyword>
<keyword evidence="5" id="KW-1185">Reference proteome</keyword>
<sequence length="391" mass="43128">QMNKCGTQAPVWLSLKSESLPAPGESKRLTACATWQVFSGGTKDCCLFRIPIAVRNCGEFFVYLLQPTQGCMGYCAEDLAYVRPRTAWNVSSEHGNMGWVLSENKLTSLALQPVVTPALVQGRVHLKCTYCRPSSKPPLRYVVVWSRLSNPAKKEQIQRDTTLQSFSYVEMNGVNLKLGDTVFCTVTAFTRDSPEQQSLPEESKGFYAGIKFLPESLQIAEDGKEHVLTVLSTVPIACPGHDDSCKITLQLSTEDLDIALSACQVDLLRAPCSGSSCAAATLAVTAVTDFAQDGNRVSRIRAEPVGRRDLLWRAYTPKDVKVTVRDLPTGNCYSFTDPHIITFDGWRYDNYKIGTFLLCRSVSRAFEVHVRQWDCGGRRSAAACNCGVAAR</sequence>
<dbReference type="AlphaFoldDB" id="A0A091TT70"/>
<organism evidence="4 5">
    <name type="scientific">Phaethon lepturus</name>
    <name type="common">White-tailed tropicbird</name>
    <dbReference type="NCBI Taxonomy" id="97097"/>
    <lineage>
        <taxon>Eukaryota</taxon>
        <taxon>Metazoa</taxon>
        <taxon>Chordata</taxon>
        <taxon>Craniata</taxon>
        <taxon>Vertebrata</taxon>
        <taxon>Euteleostomi</taxon>
        <taxon>Archelosauria</taxon>
        <taxon>Archosauria</taxon>
        <taxon>Dinosauria</taxon>
        <taxon>Saurischia</taxon>
        <taxon>Theropoda</taxon>
        <taxon>Coelurosauria</taxon>
        <taxon>Aves</taxon>
        <taxon>Neognathae</taxon>
        <taxon>Neoaves</taxon>
        <taxon>Phaethontimorphae</taxon>
        <taxon>Phaethontiformes</taxon>
        <taxon>Phaethontidae</taxon>
        <taxon>Phaethon</taxon>
    </lineage>
</organism>
<dbReference type="InterPro" id="IPR057885">
    <property type="entry name" value="Ig_VWDE"/>
</dbReference>
<evidence type="ECO:0000313" key="4">
    <source>
        <dbReference type="EMBL" id="KFQ80605.1"/>
    </source>
</evidence>
<feature type="non-terminal residue" evidence="4">
    <location>
        <position position="1"/>
    </location>
</feature>
<keyword evidence="1" id="KW-0732">Signal</keyword>
<proteinExistence type="predicted"/>
<evidence type="ECO:0000259" key="3">
    <source>
        <dbReference type="PROSITE" id="PS51233"/>
    </source>
</evidence>
<dbReference type="InterPro" id="IPR001846">
    <property type="entry name" value="VWF_type-D"/>
</dbReference>
<dbReference type="Proteomes" id="UP000053638">
    <property type="component" value="Unassembled WGS sequence"/>
</dbReference>
<feature type="domain" description="VWFD" evidence="3">
    <location>
        <begin position="330"/>
        <end position="391"/>
    </location>
</feature>